<sequence>MLKRTFLLPFMAIFILASCSAGESKESTLDYEQTKKMIVDILKTDEGKKAIQDLMSDEEIKQKLIMNQDIVKETIQQTLTSEKGTEFWKKMYEDPKFAESVAKSMKSENEALLKDLMKDPEYQGMLIDIFHDPELQKDIAKALKSKEFREHLQKVMTETFESPLYKAKIQDLLLKAAEEMGSGGGGSQGKSEEEGKSEDSGSKEEGGGEEPK</sequence>
<reference evidence="5" key="1">
    <citation type="journal article" date="2019" name="Int. J. Syst. Evol. Microbiol.">
        <title>The Global Catalogue of Microorganisms (GCM) 10K type strain sequencing project: providing services to taxonomists for standard genome sequencing and annotation.</title>
        <authorList>
            <consortium name="The Broad Institute Genomics Platform"/>
            <consortium name="The Broad Institute Genome Sequencing Center for Infectious Disease"/>
            <person name="Wu L."/>
            <person name="Ma J."/>
        </authorList>
    </citation>
    <scope>NUCLEOTIDE SEQUENCE [LARGE SCALE GENOMIC DNA]</scope>
    <source>
        <strain evidence="5">CGMCC 1.12237</strain>
    </source>
</reference>
<gene>
    <name evidence="4" type="primary">gerD</name>
    <name evidence="4" type="ORF">ACFPM4_10245</name>
</gene>
<proteinExistence type="predicted"/>
<evidence type="ECO:0000256" key="1">
    <source>
        <dbReference type="SAM" id="MobiDB-lite"/>
    </source>
</evidence>
<feature type="signal peptide" evidence="2">
    <location>
        <begin position="1"/>
        <end position="21"/>
    </location>
</feature>
<dbReference type="PROSITE" id="PS51257">
    <property type="entry name" value="PROKAR_LIPOPROTEIN"/>
    <property type="match status" value="1"/>
</dbReference>
<dbReference type="Pfam" id="PF17898">
    <property type="entry name" value="GerD"/>
    <property type="match status" value="1"/>
</dbReference>
<accession>A0ABW0LHB2</accession>
<keyword evidence="4" id="KW-0449">Lipoprotein</keyword>
<keyword evidence="5" id="KW-1185">Reference proteome</keyword>
<name>A0ABW0LHB2_9BACI</name>
<evidence type="ECO:0000313" key="4">
    <source>
        <dbReference type="EMBL" id="MFC5465135.1"/>
    </source>
</evidence>
<keyword evidence="2" id="KW-0732">Signal</keyword>
<evidence type="ECO:0000313" key="5">
    <source>
        <dbReference type="Proteomes" id="UP001596147"/>
    </source>
</evidence>
<organism evidence="4 5">
    <name type="scientific">Lederbergia graminis</name>
    <dbReference type="NCBI Taxonomy" id="735518"/>
    <lineage>
        <taxon>Bacteria</taxon>
        <taxon>Bacillati</taxon>
        <taxon>Bacillota</taxon>
        <taxon>Bacilli</taxon>
        <taxon>Bacillales</taxon>
        <taxon>Bacillaceae</taxon>
        <taxon>Lederbergia</taxon>
    </lineage>
</organism>
<evidence type="ECO:0000256" key="2">
    <source>
        <dbReference type="SAM" id="SignalP"/>
    </source>
</evidence>
<feature type="domain" description="Spore germination GerD central core" evidence="3">
    <location>
        <begin position="64"/>
        <end position="177"/>
    </location>
</feature>
<evidence type="ECO:0000259" key="3">
    <source>
        <dbReference type="Pfam" id="PF17898"/>
    </source>
</evidence>
<dbReference type="NCBIfam" id="NF040801">
    <property type="entry name" value="spore_GerD"/>
    <property type="match status" value="1"/>
</dbReference>
<dbReference type="InterPro" id="IPR041262">
    <property type="entry name" value="GerD_central"/>
</dbReference>
<feature type="chain" id="PRO_5046439062" evidence="2">
    <location>
        <begin position="22"/>
        <end position="212"/>
    </location>
</feature>
<feature type="compositionally biased region" description="Basic and acidic residues" evidence="1">
    <location>
        <begin position="190"/>
        <end position="212"/>
    </location>
</feature>
<dbReference type="EMBL" id="JBHSMC010000014">
    <property type="protein sequence ID" value="MFC5465135.1"/>
    <property type="molecule type" value="Genomic_DNA"/>
</dbReference>
<protein>
    <submittedName>
        <fullName evidence="4">Spore germination lipoprotein GerD</fullName>
    </submittedName>
</protein>
<dbReference type="Proteomes" id="UP001596147">
    <property type="component" value="Unassembled WGS sequence"/>
</dbReference>
<comment type="caution">
    <text evidence="4">The sequence shown here is derived from an EMBL/GenBank/DDBJ whole genome shotgun (WGS) entry which is preliminary data.</text>
</comment>
<feature type="region of interest" description="Disordered" evidence="1">
    <location>
        <begin position="178"/>
        <end position="212"/>
    </location>
</feature>
<dbReference type="RefSeq" id="WP_382351051.1">
    <property type="nucleotide sequence ID" value="NZ_JBHSMC010000014.1"/>
</dbReference>